<sequence length="492" mass="52851">MEVERQADVPDIPRAFWRRPGVWLAVGVVLVVVAAAISVPLLLRAAERCADGVTRTETGECVGVTDGGYAFAPELAGVQGLIRAENESVLATGKEFVSIALMVPMTLTEQDSIPVEWVRHHLQGAYVAQHRANHDAATGDRPLVRLLLANPGSALARWEPVVAELERRRAAPDHLVAVAGIGLSLATSRDAMARLSAAKIPMFGSTLTADDLGDIDGLLRMAPTNAAQARAAAVHVKAGARTALLIQDDTEAELYPRTLAESFSAAFADADHRFTGQTEFFDSRLSGVGNTFLQMIPNICTARPDVVYFAGRGEQLLVLVAQLVERNCKDHRIRIMTGDDLSAVAFPGDLARRAADAGVEVLFTALAHPDAWREAAAEFDPAATYYLRDAVCTVCFPVLFPDDSLDDASAIMAYDAVLTAVRTARLAGVPPDRRMSTEDLLQVRNRLHGEYSVAGASGRLSFDERGSPTAKVVPIMRVQPDGTARFAHLAKS</sequence>
<protein>
    <submittedName>
        <fullName evidence="2">ABC transporter substrate-binding protein</fullName>
    </submittedName>
</protein>
<dbReference type="EMBL" id="JBHSJB010000008">
    <property type="protein sequence ID" value="MFC5054096.1"/>
    <property type="molecule type" value="Genomic_DNA"/>
</dbReference>
<organism evidence="2 3">
    <name type="scientific">Saccharothrix xinjiangensis</name>
    <dbReference type="NCBI Taxonomy" id="204798"/>
    <lineage>
        <taxon>Bacteria</taxon>
        <taxon>Bacillati</taxon>
        <taxon>Actinomycetota</taxon>
        <taxon>Actinomycetes</taxon>
        <taxon>Pseudonocardiales</taxon>
        <taxon>Pseudonocardiaceae</taxon>
        <taxon>Saccharothrix</taxon>
    </lineage>
</organism>
<name>A0ABV9XVG1_9PSEU</name>
<dbReference type="SUPFAM" id="SSF53822">
    <property type="entry name" value="Periplasmic binding protein-like I"/>
    <property type="match status" value="1"/>
</dbReference>
<dbReference type="Gene3D" id="3.40.50.2300">
    <property type="match status" value="2"/>
</dbReference>
<keyword evidence="3" id="KW-1185">Reference proteome</keyword>
<keyword evidence="1" id="KW-0472">Membrane</keyword>
<evidence type="ECO:0000256" key="1">
    <source>
        <dbReference type="SAM" id="Phobius"/>
    </source>
</evidence>
<keyword evidence="1" id="KW-0812">Transmembrane</keyword>
<dbReference type="InterPro" id="IPR028082">
    <property type="entry name" value="Peripla_BP_I"/>
</dbReference>
<gene>
    <name evidence="2" type="ORF">ACFPFM_10035</name>
</gene>
<feature type="transmembrane region" description="Helical" evidence="1">
    <location>
        <begin position="21"/>
        <end position="43"/>
    </location>
</feature>
<accession>A0ABV9XVG1</accession>
<dbReference type="Proteomes" id="UP001595833">
    <property type="component" value="Unassembled WGS sequence"/>
</dbReference>
<comment type="caution">
    <text evidence="2">The sequence shown here is derived from an EMBL/GenBank/DDBJ whole genome shotgun (WGS) entry which is preliminary data.</text>
</comment>
<evidence type="ECO:0000313" key="2">
    <source>
        <dbReference type="EMBL" id="MFC5054096.1"/>
    </source>
</evidence>
<keyword evidence="1" id="KW-1133">Transmembrane helix</keyword>
<reference evidence="3" key="1">
    <citation type="journal article" date="2019" name="Int. J. Syst. Evol. Microbiol.">
        <title>The Global Catalogue of Microorganisms (GCM) 10K type strain sequencing project: providing services to taxonomists for standard genome sequencing and annotation.</title>
        <authorList>
            <consortium name="The Broad Institute Genomics Platform"/>
            <consortium name="The Broad Institute Genome Sequencing Center for Infectious Disease"/>
            <person name="Wu L."/>
            <person name="Ma J."/>
        </authorList>
    </citation>
    <scope>NUCLEOTIDE SEQUENCE [LARGE SCALE GENOMIC DNA]</scope>
    <source>
        <strain evidence="3">KCTC 12848</strain>
    </source>
</reference>
<evidence type="ECO:0000313" key="3">
    <source>
        <dbReference type="Proteomes" id="UP001595833"/>
    </source>
</evidence>
<dbReference type="RefSeq" id="WP_344038554.1">
    <property type="nucleotide sequence ID" value="NZ_BAAAKE010000012.1"/>
</dbReference>
<proteinExistence type="predicted"/>